<dbReference type="AlphaFoldDB" id="A0A391NN23"/>
<dbReference type="Proteomes" id="UP000265618">
    <property type="component" value="Unassembled WGS sequence"/>
</dbReference>
<gene>
    <name evidence="1" type="ORF">KIPB_008204</name>
</gene>
<dbReference type="EMBL" id="BDIP01002484">
    <property type="protein sequence ID" value="GCA63161.1"/>
    <property type="molecule type" value="Genomic_DNA"/>
</dbReference>
<keyword evidence="2" id="KW-1185">Reference proteome</keyword>
<reference evidence="1 2" key="1">
    <citation type="journal article" date="2018" name="PLoS ONE">
        <title>The draft genome of Kipferlia bialata reveals reductive genome evolution in fornicate parasites.</title>
        <authorList>
            <person name="Tanifuji G."/>
            <person name="Takabayashi S."/>
            <person name="Kume K."/>
            <person name="Takagi M."/>
            <person name="Nakayama T."/>
            <person name="Kamikawa R."/>
            <person name="Inagaki Y."/>
            <person name="Hashimoto T."/>
        </authorList>
    </citation>
    <scope>NUCLEOTIDE SEQUENCE [LARGE SCALE GENOMIC DNA]</scope>
    <source>
        <strain evidence="1">NY0173</strain>
    </source>
</reference>
<name>A0A391NN23_9EUKA</name>
<accession>A0A391NN23</accession>
<proteinExistence type="predicted"/>
<evidence type="ECO:0000313" key="2">
    <source>
        <dbReference type="Proteomes" id="UP000265618"/>
    </source>
</evidence>
<organism evidence="1 2">
    <name type="scientific">Kipferlia bialata</name>
    <dbReference type="NCBI Taxonomy" id="797122"/>
    <lineage>
        <taxon>Eukaryota</taxon>
        <taxon>Metamonada</taxon>
        <taxon>Carpediemonas-like organisms</taxon>
        <taxon>Kipferlia</taxon>
    </lineage>
</organism>
<sequence>MGSDMWCMLHPGTEGGPAFLGVVTTDETGYLLGQSLGEPLRLWSMEFSVRGVVGLTCVGDCPVDSLLDFGITIIGRYILVLAEGDPGNDQPLSAIYSTVSGEWSMYRTLSGRPSRRNGPYILSLCHIGQGVVLLLESSATPFLLSATVPLPCGDDYESAGRWNVLDPDHN</sequence>
<evidence type="ECO:0000313" key="1">
    <source>
        <dbReference type="EMBL" id="GCA63161.1"/>
    </source>
</evidence>
<comment type="caution">
    <text evidence="1">The sequence shown here is derived from an EMBL/GenBank/DDBJ whole genome shotgun (WGS) entry which is preliminary data.</text>
</comment>
<protein>
    <submittedName>
        <fullName evidence="1">Uncharacterized protein</fullName>
    </submittedName>
</protein>